<dbReference type="EMBL" id="GG738863">
    <property type="protein sequence ID" value="EFC45376.1"/>
    <property type="molecule type" value="Genomic_DNA"/>
</dbReference>
<feature type="region of interest" description="Disordered" evidence="1">
    <location>
        <begin position="43"/>
        <end position="66"/>
    </location>
</feature>
<sequence length="250" mass="28408">MMRNMKTLLKPSSSLACITRQPQQFATKLFNNSSNIRNFSLSRISKQQQQSEQNSGGSSESSGKRQSPFRRLLKTSLLLSLGISTVAIVWSVRQYNQEPNDSVLDKVFKNLYGPYRNYVQLTTPQPNIEETLVYNNDMLSFDASNSADPTDPLSNLFVKPGLLIKEEIHNVGGTFEVFDDYGHTLDLIWMLMSRDEFNKASNSVDSGSREELLNGEDFELLEFSINRGLNPEEEIVYMERINPKVSSLFL</sequence>
<evidence type="ECO:0000313" key="3">
    <source>
        <dbReference type="Proteomes" id="UP000006671"/>
    </source>
</evidence>
<name>D2VCW6_NAEGR</name>
<evidence type="ECO:0000256" key="1">
    <source>
        <dbReference type="SAM" id="MobiDB-lite"/>
    </source>
</evidence>
<dbReference type="OrthoDB" id="10322928at2759"/>
<dbReference type="RefSeq" id="XP_002678120.1">
    <property type="nucleotide sequence ID" value="XM_002678074.1"/>
</dbReference>
<dbReference type="KEGG" id="ngr:NAEGRDRAFT_48523"/>
<dbReference type="Proteomes" id="UP000006671">
    <property type="component" value="Unassembled WGS sequence"/>
</dbReference>
<proteinExistence type="predicted"/>
<organism evidence="3">
    <name type="scientific">Naegleria gruberi</name>
    <name type="common">Amoeba</name>
    <dbReference type="NCBI Taxonomy" id="5762"/>
    <lineage>
        <taxon>Eukaryota</taxon>
        <taxon>Discoba</taxon>
        <taxon>Heterolobosea</taxon>
        <taxon>Tetramitia</taxon>
        <taxon>Eutetramitia</taxon>
        <taxon>Vahlkampfiidae</taxon>
        <taxon>Naegleria</taxon>
    </lineage>
</organism>
<dbReference type="VEuPathDB" id="AmoebaDB:NAEGRDRAFT_48523"/>
<evidence type="ECO:0000313" key="2">
    <source>
        <dbReference type="EMBL" id="EFC45376.1"/>
    </source>
</evidence>
<dbReference type="AlphaFoldDB" id="D2VCW6"/>
<gene>
    <name evidence="2" type="ORF">NAEGRDRAFT_48523</name>
</gene>
<reference evidence="2 3" key="1">
    <citation type="journal article" date="2010" name="Cell">
        <title>The genome of Naegleria gruberi illuminates early eukaryotic versatility.</title>
        <authorList>
            <person name="Fritz-Laylin L.K."/>
            <person name="Prochnik S.E."/>
            <person name="Ginger M.L."/>
            <person name="Dacks J.B."/>
            <person name="Carpenter M.L."/>
            <person name="Field M.C."/>
            <person name="Kuo A."/>
            <person name="Paredez A."/>
            <person name="Chapman J."/>
            <person name="Pham J."/>
            <person name="Shu S."/>
            <person name="Neupane R."/>
            <person name="Cipriano M."/>
            <person name="Mancuso J."/>
            <person name="Tu H."/>
            <person name="Salamov A."/>
            <person name="Lindquist E."/>
            <person name="Shapiro H."/>
            <person name="Lucas S."/>
            <person name="Grigoriev I.V."/>
            <person name="Cande W.Z."/>
            <person name="Fulton C."/>
            <person name="Rokhsar D.S."/>
            <person name="Dawson S.C."/>
        </authorList>
    </citation>
    <scope>NUCLEOTIDE SEQUENCE [LARGE SCALE GENOMIC DNA]</scope>
    <source>
        <strain evidence="2 3">NEG-M</strain>
    </source>
</reference>
<keyword evidence="3" id="KW-1185">Reference proteome</keyword>
<accession>D2VCW6</accession>
<dbReference type="InParanoid" id="D2VCW6"/>
<protein>
    <submittedName>
        <fullName evidence="2">Predicted protein</fullName>
    </submittedName>
</protein>
<dbReference type="GeneID" id="8857386"/>